<proteinExistence type="predicted"/>
<sequence length="170" mass="18712">MSDNKTTKSINSNLRLRAQDTDDLAVLSSLFQDAIIPGSDMHIDKANKRFVLVANRFCWERPPAEGVTLEDGGVVYERVLSGLQIFNVEQVQQSGMPANRQGSLLSLLALHVEPFQAAAEKQSANLAKWTISLLFSGNTTIKLSVQDIDVIAEDIDLTRPTAVHPWHDSA</sequence>
<dbReference type="RefSeq" id="WP_013046190.1">
    <property type="nucleotide sequence ID" value="NC_014010.1"/>
</dbReference>
<evidence type="ECO:0000313" key="1">
    <source>
        <dbReference type="EMBL" id="ADE39563.1"/>
    </source>
</evidence>
<dbReference type="STRING" id="488538.SAR116_1320"/>
<protein>
    <recommendedName>
        <fullName evidence="3">DUF2948 family protein</fullName>
    </recommendedName>
</protein>
<dbReference type="KEGG" id="apb:SAR116_1320"/>
<evidence type="ECO:0008006" key="3">
    <source>
        <dbReference type="Google" id="ProtNLM"/>
    </source>
</evidence>
<accession>D5BTG6</accession>
<dbReference type="HOGENOM" id="CLU_118443_0_0_5"/>
<keyword evidence="2" id="KW-1185">Reference proteome</keyword>
<dbReference type="EMBL" id="CP001751">
    <property type="protein sequence ID" value="ADE39563.1"/>
    <property type="molecule type" value="Genomic_DNA"/>
</dbReference>
<gene>
    <name evidence="1" type="ordered locus">SAR116_1320</name>
</gene>
<name>D5BTG6_PUNMI</name>
<dbReference type="Pfam" id="PF11164">
    <property type="entry name" value="DUF2948"/>
    <property type="match status" value="1"/>
</dbReference>
<dbReference type="eggNOG" id="ENOG5032SGB">
    <property type="taxonomic scope" value="Bacteria"/>
</dbReference>
<dbReference type="InterPro" id="IPR021335">
    <property type="entry name" value="DUF2948"/>
</dbReference>
<evidence type="ECO:0000313" key="2">
    <source>
        <dbReference type="Proteomes" id="UP000007460"/>
    </source>
</evidence>
<dbReference type="OrthoDB" id="9806367at2"/>
<dbReference type="AlphaFoldDB" id="D5BTG6"/>
<dbReference type="Proteomes" id="UP000007460">
    <property type="component" value="Chromosome"/>
</dbReference>
<organism evidence="1 2">
    <name type="scientific">Puniceispirillum marinum (strain IMCC1322)</name>
    <dbReference type="NCBI Taxonomy" id="488538"/>
    <lineage>
        <taxon>Bacteria</taxon>
        <taxon>Pseudomonadati</taxon>
        <taxon>Pseudomonadota</taxon>
        <taxon>Alphaproteobacteria</taxon>
        <taxon>Candidatus Puniceispirillales</taxon>
        <taxon>Candidatus Puniceispirillaceae</taxon>
        <taxon>Candidatus Puniceispirillum</taxon>
    </lineage>
</organism>
<reference evidence="1 2" key="1">
    <citation type="journal article" date="2010" name="J. Bacteriol.">
        <title>Complete genome sequence of "Candidatus Puniceispirillum marinum" IMCC1322, a representative of the SAR116 clade in the Alphaproteobacteria.</title>
        <authorList>
            <person name="Oh H.M."/>
            <person name="Kwon K.K."/>
            <person name="Kang I."/>
            <person name="Kang S.G."/>
            <person name="Lee J.H."/>
            <person name="Kim S.J."/>
            <person name="Cho J.C."/>
        </authorList>
    </citation>
    <scope>NUCLEOTIDE SEQUENCE [LARGE SCALE GENOMIC DNA]</scope>
    <source>
        <strain evidence="1 2">IMCC1322</strain>
    </source>
</reference>